<evidence type="ECO:0000256" key="3">
    <source>
        <dbReference type="ARBA" id="ARBA00022801"/>
    </source>
</evidence>
<evidence type="ECO:0000313" key="10">
    <source>
        <dbReference type="Proteomes" id="UP000787625"/>
    </source>
</evidence>
<evidence type="ECO:0000256" key="7">
    <source>
        <dbReference type="SAM" id="MobiDB-lite"/>
    </source>
</evidence>
<evidence type="ECO:0000256" key="5">
    <source>
        <dbReference type="ARBA" id="ARBA00023049"/>
    </source>
</evidence>
<comment type="similarity">
    <text evidence="6">Belongs to the UPF0758 family.</text>
</comment>
<dbReference type="Pfam" id="PF20582">
    <property type="entry name" value="UPF0758_N"/>
    <property type="match status" value="1"/>
</dbReference>
<sequence length="244" mass="27036">MRHGSENKKAEQEAHKAKTTIKDWAEDDRPREKLLAKGAKALSTAELLAILIGSGTADKSAVELMRDIMHSCNDSLKTLGQYSLEQLCAFKGIGPAKAVTIMAAVELGLRRLEEFDTEDITRICSSNDIYRLMRHEMLDLQHEEFWCIMLNNAGKVIGKELISRGGITQTTVDVRLILRAAIMSRASAIILCHNHPSGNKKPSNDDIRLTSDIKSASKLMNIKTLDHLVITPSGYYSFADEGLL</sequence>
<dbReference type="PROSITE" id="PS01302">
    <property type="entry name" value="UPF0758"/>
    <property type="match status" value="1"/>
</dbReference>
<comment type="caution">
    <text evidence="9">The sequence shown here is derived from an EMBL/GenBank/DDBJ whole genome shotgun (WGS) entry which is preliminary data.</text>
</comment>
<reference evidence="9" key="1">
    <citation type="journal article" date="2021" name="PeerJ">
        <title>Extensive microbial diversity within the chicken gut microbiome revealed by metagenomics and culture.</title>
        <authorList>
            <person name="Gilroy R."/>
            <person name="Ravi A."/>
            <person name="Getino M."/>
            <person name="Pursley I."/>
            <person name="Horton D.L."/>
            <person name="Alikhan N.F."/>
            <person name="Baker D."/>
            <person name="Gharbi K."/>
            <person name="Hall N."/>
            <person name="Watson M."/>
            <person name="Adriaenssens E.M."/>
            <person name="Foster-Nyarko E."/>
            <person name="Jarju S."/>
            <person name="Secka A."/>
            <person name="Antonio M."/>
            <person name="Oren A."/>
            <person name="Chaudhuri R.R."/>
            <person name="La Ragione R."/>
            <person name="Hildebrand F."/>
            <person name="Pallen M.J."/>
        </authorList>
    </citation>
    <scope>NUCLEOTIDE SEQUENCE</scope>
    <source>
        <strain evidence="9">MalCec1-1739</strain>
    </source>
</reference>
<evidence type="ECO:0000256" key="4">
    <source>
        <dbReference type="ARBA" id="ARBA00022833"/>
    </source>
</evidence>
<evidence type="ECO:0000256" key="6">
    <source>
        <dbReference type="RuleBase" id="RU003797"/>
    </source>
</evidence>
<organism evidence="9 10">
    <name type="scientific">Candidatus Avibacteroides avistercoris</name>
    <dbReference type="NCBI Taxonomy" id="2840690"/>
    <lineage>
        <taxon>Bacteria</taxon>
        <taxon>Pseudomonadati</taxon>
        <taxon>Bacteroidota</taxon>
        <taxon>Bacteroidia</taxon>
        <taxon>Bacteroidales</taxon>
        <taxon>Bacteroidaceae</taxon>
        <taxon>Bacteroidaceae incertae sedis</taxon>
        <taxon>Candidatus Avibacteroides</taxon>
    </lineage>
</organism>
<dbReference type="Gene3D" id="3.40.140.10">
    <property type="entry name" value="Cytidine Deaminase, domain 2"/>
    <property type="match status" value="1"/>
</dbReference>
<name>A0A9D2UHM8_9BACT</name>
<dbReference type="AlphaFoldDB" id="A0A9D2UHM8"/>
<dbReference type="CDD" id="cd08071">
    <property type="entry name" value="MPN_DUF2466"/>
    <property type="match status" value="1"/>
</dbReference>
<reference evidence="9" key="2">
    <citation type="submission" date="2021-04" db="EMBL/GenBank/DDBJ databases">
        <authorList>
            <person name="Gilroy R."/>
        </authorList>
    </citation>
    <scope>NUCLEOTIDE SEQUENCE</scope>
    <source>
        <strain evidence="9">MalCec1-1739</strain>
    </source>
</reference>
<dbReference type="GO" id="GO:0006508">
    <property type="term" value="P:proteolysis"/>
    <property type="evidence" value="ECO:0007669"/>
    <property type="project" value="UniProtKB-KW"/>
</dbReference>
<gene>
    <name evidence="9" type="primary">radC</name>
    <name evidence="9" type="ORF">IAA93_02585</name>
</gene>
<evidence type="ECO:0000256" key="2">
    <source>
        <dbReference type="ARBA" id="ARBA00022723"/>
    </source>
</evidence>
<dbReference type="InterPro" id="IPR037518">
    <property type="entry name" value="MPN"/>
</dbReference>
<keyword evidence="2" id="KW-0479">Metal-binding</keyword>
<feature type="region of interest" description="Disordered" evidence="7">
    <location>
        <begin position="1"/>
        <end position="23"/>
    </location>
</feature>
<dbReference type="InterPro" id="IPR025657">
    <property type="entry name" value="RadC_JAB"/>
</dbReference>
<dbReference type="PROSITE" id="PS50249">
    <property type="entry name" value="MPN"/>
    <property type="match status" value="1"/>
</dbReference>
<feature type="domain" description="MPN" evidence="8">
    <location>
        <begin position="122"/>
        <end position="244"/>
    </location>
</feature>
<dbReference type="Pfam" id="PF04002">
    <property type="entry name" value="RadC"/>
    <property type="match status" value="1"/>
</dbReference>
<keyword evidence="3" id="KW-0378">Hydrolase</keyword>
<dbReference type="InterPro" id="IPR001405">
    <property type="entry name" value="UPF0758"/>
</dbReference>
<keyword evidence="1" id="KW-0645">Protease</keyword>
<accession>A0A9D2UHM8</accession>
<evidence type="ECO:0000313" key="9">
    <source>
        <dbReference type="EMBL" id="HJD52602.1"/>
    </source>
</evidence>
<protein>
    <submittedName>
        <fullName evidence="9">DNA repair protein RadC</fullName>
    </submittedName>
</protein>
<evidence type="ECO:0000259" key="8">
    <source>
        <dbReference type="PROSITE" id="PS50249"/>
    </source>
</evidence>
<dbReference type="PANTHER" id="PTHR30471:SF3">
    <property type="entry name" value="UPF0758 PROTEIN YEES-RELATED"/>
    <property type="match status" value="1"/>
</dbReference>
<dbReference type="PANTHER" id="PTHR30471">
    <property type="entry name" value="DNA REPAIR PROTEIN RADC"/>
    <property type="match status" value="1"/>
</dbReference>
<dbReference type="InterPro" id="IPR046778">
    <property type="entry name" value="UPF0758_N"/>
</dbReference>
<dbReference type="NCBIfam" id="TIGR00608">
    <property type="entry name" value="radc"/>
    <property type="match status" value="1"/>
</dbReference>
<dbReference type="EMBL" id="DWUP01000053">
    <property type="protein sequence ID" value="HJD52602.1"/>
    <property type="molecule type" value="Genomic_DNA"/>
</dbReference>
<dbReference type="Proteomes" id="UP000787625">
    <property type="component" value="Unassembled WGS sequence"/>
</dbReference>
<keyword evidence="5" id="KW-0482">Metalloprotease</keyword>
<evidence type="ECO:0000256" key="1">
    <source>
        <dbReference type="ARBA" id="ARBA00022670"/>
    </source>
</evidence>
<proteinExistence type="inferred from homology"/>
<dbReference type="GO" id="GO:0008237">
    <property type="term" value="F:metallopeptidase activity"/>
    <property type="evidence" value="ECO:0007669"/>
    <property type="project" value="UniProtKB-KW"/>
</dbReference>
<dbReference type="GO" id="GO:0046872">
    <property type="term" value="F:metal ion binding"/>
    <property type="evidence" value="ECO:0007669"/>
    <property type="project" value="UniProtKB-KW"/>
</dbReference>
<dbReference type="NCBIfam" id="NF000642">
    <property type="entry name" value="PRK00024.1"/>
    <property type="match status" value="1"/>
</dbReference>
<dbReference type="InterPro" id="IPR020891">
    <property type="entry name" value="UPF0758_CS"/>
</dbReference>
<keyword evidence="4" id="KW-0862">Zinc</keyword>